<keyword evidence="6" id="KW-0539">Nucleus</keyword>
<keyword evidence="8" id="KW-0812">Transmembrane</keyword>
<organism evidence="10 11">
    <name type="scientific">Acanthoscelides obtectus</name>
    <name type="common">Bean weevil</name>
    <name type="synonym">Bruchus obtectus</name>
    <dbReference type="NCBI Taxonomy" id="200917"/>
    <lineage>
        <taxon>Eukaryota</taxon>
        <taxon>Metazoa</taxon>
        <taxon>Ecdysozoa</taxon>
        <taxon>Arthropoda</taxon>
        <taxon>Hexapoda</taxon>
        <taxon>Insecta</taxon>
        <taxon>Pterygota</taxon>
        <taxon>Neoptera</taxon>
        <taxon>Endopterygota</taxon>
        <taxon>Coleoptera</taxon>
        <taxon>Polyphaga</taxon>
        <taxon>Cucujiformia</taxon>
        <taxon>Chrysomeloidea</taxon>
        <taxon>Chrysomelidae</taxon>
        <taxon>Bruchinae</taxon>
        <taxon>Bruchini</taxon>
        <taxon>Acanthoscelides</taxon>
    </lineage>
</organism>
<reference evidence="10" key="1">
    <citation type="submission" date="2022-03" db="EMBL/GenBank/DDBJ databases">
        <authorList>
            <person name="Sayadi A."/>
        </authorList>
    </citation>
    <scope>NUCLEOTIDE SEQUENCE</scope>
</reference>
<feature type="compositionally biased region" description="Polar residues" evidence="7">
    <location>
        <begin position="132"/>
        <end position="142"/>
    </location>
</feature>
<evidence type="ECO:0000256" key="8">
    <source>
        <dbReference type="SAM" id="Phobius"/>
    </source>
</evidence>
<comment type="caution">
    <text evidence="10">The sequence shown here is derived from an EMBL/GenBank/DDBJ whole genome shotgun (WGS) entry which is preliminary data.</text>
</comment>
<feature type="transmembrane region" description="Helical" evidence="8">
    <location>
        <begin position="12"/>
        <end position="31"/>
    </location>
</feature>
<dbReference type="AlphaFoldDB" id="A0A9P0Q4P9"/>
<name>A0A9P0Q4P9_ACAOB</name>
<feature type="region of interest" description="Disordered" evidence="7">
    <location>
        <begin position="45"/>
        <end position="89"/>
    </location>
</feature>
<evidence type="ECO:0000256" key="6">
    <source>
        <dbReference type="ARBA" id="ARBA00023242"/>
    </source>
</evidence>
<dbReference type="EMBL" id="CAKOFQ010007998">
    <property type="protein sequence ID" value="CAH2010717.1"/>
    <property type="molecule type" value="Genomic_DNA"/>
</dbReference>
<evidence type="ECO:0000259" key="9">
    <source>
        <dbReference type="SMART" id="SM00479"/>
    </source>
</evidence>
<dbReference type="OrthoDB" id="206335at2759"/>
<protein>
    <recommendedName>
        <fullName evidence="9">Exonuclease domain-containing protein</fullName>
    </recommendedName>
</protein>
<keyword evidence="3" id="KW-0540">Nuclease</keyword>
<comment type="subcellular location">
    <subcellularLocation>
        <location evidence="1">Nucleus</location>
    </subcellularLocation>
</comment>
<dbReference type="GO" id="GO:0003676">
    <property type="term" value="F:nucleic acid binding"/>
    <property type="evidence" value="ECO:0007669"/>
    <property type="project" value="InterPro"/>
</dbReference>
<accession>A0A9P0Q4P9</accession>
<feature type="region of interest" description="Disordered" evidence="7">
    <location>
        <begin position="294"/>
        <end position="325"/>
    </location>
</feature>
<comment type="similarity">
    <text evidence="2">Belongs to the REXO1/REXO3 family.</text>
</comment>
<feature type="compositionally biased region" description="Basic and acidic residues" evidence="7">
    <location>
        <begin position="74"/>
        <end position="89"/>
    </location>
</feature>
<dbReference type="GO" id="GO:0004527">
    <property type="term" value="F:exonuclease activity"/>
    <property type="evidence" value="ECO:0007669"/>
    <property type="project" value="UniProtKB-KW"/>
</dbReference>
<dbReference type="InterPro" id="IPR012337">
    <property type="entry name" value="RNaseH-like_sf"/>
</dbReference>
<evidence type="ECO:0000256" key="7">
    <source>
        <dbReference type="SAM" id="MobiDB-lite"/>
    </source>
</evidence>
<dbReference type="InterPro" id="IPR036397">
    <property type="entry name" value="RNaseH_sf"/>
</dbReference>
<evidence type="ECO:0000256" key="4">
    <source>
        <dbReference type="ARBA" id="ARBA00022801"/>
    </source>
</evidence>
<dbReference type="Proteomes" id="UP001152888">
    <property type="component" value="Unassembled WGS sequence"/>
</dbReference>
<dbReference type="SUPFAM" id="SSF53098">
    <property type="entry name" value="Ribonuclease H-like"/>
    <property type="match status" value="1"/>
</dbReference>
<feature type="compositionally biased region" description="Low complexity" evidence="7">
    <location>
        <begin position="149"/>
        <end position="159"/>
    </location>
</feature>
<dbReference type="InterPro" id="IPR047021">
    <property type="entry name" value="REXO1/3/4-like"/>
</dbReference>
<evidence type="ECO:0000256" key="1">
    <source>
        <dbReference type="ARBA" id="ARBA00004123"/>
    </source>
</evidence>
<dbReference type="CDD" id="cd06145">
    <property type="entry name" value="REX1_like"/>
    <property type="match status" value="1"/>
</dbReference>
<evidence type="ECO:0000256" key="5">
    <source>
        <dbReference type="ARBA" id="ARBA00022839"/>
    </source>
</evidence>
<evidence type="ECO:0000313" key="10">
    <source>
        <dbReference type="EMBL" id="CAH2010717.1"/>
    </source>
</evidence>
<dbReference type="PANTHER" id="PTHR12801">
    <property type="entry name" value="RNA EXONUCLEASE REXO1 / RECO3 FAMILY MEMBER-RELATED"/>
    <property type="match status" value="1"/>
</dbReference>
<dbReference type="Gene3D" id="2.130.10.10">
    <property type="entry name" value="YVTN repeat-like/Quinoprotein amine dehydrogenase"/>
    <property type="match status" value="1"/>
</dbReference>
<feature type="domain" description="Exonuclease" evidence="9">
    <location>
        <begin position="444"/>
        <end position="602"/>
    </location>
</feature>
<dbReference type="Pfam" id="PF00929">
    <property type="entry name" value="RNase_T"/>
    <property type="match status" value="1"/>
</dbReference>
<keyword evidence="8" id="KW-1133">Transmembrane helix</keyword>
<evidence type="ECO:0000313" key="11">
    <source>
        <dbReference type="Proteomes" id="UP001152888"/>
    </source>
</evidence>
<dbReference type="GO" id="GO:0005634">
    <property type="term" value="C:nucleus"/>
    <property type="evidence" value="ECO:0007669"/>
    <property type="project" value="UniProtKB-SubCell"/>
</dbReference>
<feature type="compositionally biased region" description="Low complexity" evidence="7">
    <location>
        <begin position="299"/>
        <end position="311"/>
    </location>
</feature>
<evidence type="ECO:0000256" key="3">
    <source>
        <dbReference type="ARBA" id="ARBA00022722"/>
    </source>
</evidence>
<feature type="compositionally biased region" description="Basic residues" evidence="7">
    <location>
        <begin position="161"/>
        <end position="170"/>
    </location>
</feature>
<dbReference type="InterPro" id="IPR013520">
    <property type="entry name" value="Ribonucl_H"/>
</dbReference>
<dbReference type="FunFam" id="3.30.420.10:FF:000031">
    <property type="entry name" value="RNA exonuclease 1"/>
    <property type="match status" value="1"/>
</dbReference>
<dbReference type="InterPro" id="IPR015943">
    <property type="entry name" value="WD40/YVTN_repeat-like_dom_sf"/>
</dbReference>
<keyword evidence="4" id="KW-0378">Hydrolase</keyword>
<proteinExistence type="inferred from homology"/>
<evidence type="ECO:0000256" key="2">
    <source>
        <dbReference type="ARBA" id="ARBA00006357"/>
    </source>
</evidence>
<dbReference type="Gene3D" id="3.30.420.10">
    <property type="entry name" value="Ribonuclease H-like superfamily/Ribonuclease H"/>
    <property type="match status" value="1"/>
</dbReference>
<dbReference type="SMART" id="SM00479">
    <property type="entry name" value="EXOIII"/>
    <property type="match status" value="1"/>
</dbReference>
<sequence length="615" mass="69740">MERFVEDILKNPTIITAFIIGAGAILMVYILKLFRSDNVMQEHKQKHEKCSATASEKKKDTAHSGKTAGTKKKTATEGRRDRPTRSDKQAFAHSWLLTSLKGHTGSILDMDFSNNGKYLASCADEDPDPGGVTSTESGNSSDCNKENSRPPSTQPSPRQKGLSRRQRKNRKREDVPPPDPALKQKKQKPKKTPATAPTDMELRRCPGLMQNFRSNVTMAVVPLRQYVKFTANERMFEALLHKYVLSYDQLVFMGYPIQITVDQNVMVMWRTPKMPMITPLYNFDVNAREFIPRYDRSSDSGQGSGSSSDSGESFDTEDSVSSSSSEQDAQVYYNQHYVVKPTSGPYLERTCSRCSRLFYTTDKEYITMERCCYHWGRLQNIVSPGVKKTCQMVYTCCQAKSGAKGCAEARVHVWNGVRDGVESFHDNYVATKVRKNPPPEGSYGVYALDCEMCYTVRGLELTKVTVVGIDGRLVYDMYVQPDLEIVDYNTRFSGITAKDMHRAQAKKLREVQNDLMGFINANTILIGHALENDLRALRMVHYQIVDTAYTFPHYHGLPYRRSLKNLTSSILKRQIQVNGHNSYEDASACMELMLWKVRKDDLRTSWSHGAHPVNF</sequence>
<keyword evidence="8" id="KW-0472">Membrane</keyword>
<dbReference type="InterPro" id="IPR034922">
    <property type="entry name" value="REX1-like_exo"/>
</dbReference>
<dbReference type="PANTHER" id="PTHR12801:SF115">
    <property type="entry name" value="FI18136P1-RELATED"/>
    <property type="match status" value="1"/>
</dbReference>
<feature type="region of interest" description="Disordered" evidence="7">
    <location>
        <begin position="123"/>
        <end position="202"/>
    </location>
</feature>
<keyword evidence="11" id="KW-1185">Reference proteome</keyword>
<dbReference type="GO" id="GO:0010629">
    <property type="term" value="P:negative regulation of gene expression"/>
    <property type="evidence" value="ECO:0007669"/>
    <property type="project" value="UniProtKB-ARBA"/>
</dbReference>
<keyword evidence="5" id="KW-0269">Exonuclease</keyword>
<feature type="compositionally biased region" description="Basic and acidic residues" evidence="7">
    <location>
        <begin position="45"/>
        <end position="63"/>
    </location>
</feature>
<gene>
    <name evidence="10" type="ORF">ACAOBT_LOCUS31725</name>
</gene>